<dbReference type="PROSITE" id="PS50005">
    <property type="entry name" value="TPR"/>
    <property type="match status" value="1"/>
</dbReference>
<proteinExistence type="inferred from homology"/>
<accession>A0ABX5UQN0</accession>
<dbReference type="InterPro" id="IPR001466">
    <property type="entry name" value="Beta-lactam-related"/>
</dbReference>
<dbReference type="RefSeq" id="WP_137316872.1">
    <property type="nucleotide sequence ID" value="NZ_JACHXS010000011.1"/>
</dbReference>
<dbReference type="Proteomes" id="UP000298763">
    <property type="component" value="Chromosome"/>
</dbReference>
<comment type="similarity">
    <text evidence="1">Belongs to the beta-lactamase family.</text>
</comment>
<evidence type="ECO:0000256" key="1">
    <source>
        <dbReference type="ARBA" id="ARBA00038473"/>
    </source>
</evidence>
<gene>
    <name evidence="4" type="ORF">FCL38_29565</name>
</gene>
<dbReference type="InterPro" id="IPR011990">
    <property type="entry name" value="TPR-like_helical_dom_sf"/>
</dbReference>
<dbReference type="Pfam" id="PF00144">
    <property type="entry name" value="Beta-lactamase"/>
    <property type="match status" value="1"/>
</dbReference>
<dbReference type="InterPro" id="IPR019734">
    <property type="entry name" value="TPR_rpt"/>
</dbReference>
<dbReference type="SUPFAM" id="SSF48452">
    <property type="entry name" value="TPR-like"/>
    <property type="match status" value="1"/>
</dbReference>
<feature type="domain" description="Beta-lactamase-related" evidence="3">
    <location>
        <begin position="1"/>
        <end position="215"/>
    </location>
</feature>
<sequence length="351" mass="38014">MTLSHLSLHLSGLPREMPGANTYDALEAGHGVDVPSLYRFLSGYQLSRAPGKAEYSNLGFSLLGFALAEKAGVPYERLIAERINRPLGMAATGVVPGPAERARFAQGHLGPVAHAWMEVPPVSVPAGGLYSNASDLLAFLGAAFALTPSALDDATALMRQPYADKPDVRLAWSVMRRNGSEIWTHSGRTFGFTSTVAFDTRAGRGVVLLSNNSGTELTDLAFHLLSTQFRLKQIVPPAAFVRMVEASAFRQVTAAYRALRHRDPSFYLEESSVNEWAGMLLEKRRPRDALALLKFNAEQYPRSANAFDSLGLAYEAVGDRAGALAAYRRALERAPMSGHAAERVKVLTDGP</sequence>
<dbReference type="PANTHER" id="PTHR22935">
    <property type="entry name" value="PENICILLIN-BINDING PROTEIN"/>
    <property type="match status" value="1"/>
</dbReference>
<dbReference type="SMART" id="SM00028">
    <property type="entry name" value="TPR"/>
    <property type="match status" value="1"/>
</dbReference>
<evidence type="ECO:0000259" key="3">
    <source>
        <dbReference type="Pfam" id="PF00144"/>
    </source>
</evidence>
<evidence type="ECO:0000313" key="5">
    <source>
        <dbReference type="Proteomes" id="UP000298763"/>
    </source>
</evidence>
<dbReference type="InterPro" id="IPR012338">
    <property type="entry name" value="Beta-lactam/transpept-like"/>
</dbReference>
<dbReference type="Gene3D" id="3.40.710.10">
    <property type="entry name" value="DD-peptidase/beta-lactamase superfamily"/>
    <property type="match status" value="1"/>
</dbReference>
<dbReference type="Gene3D" id="1.25.40.10">
    <property type="entry name" value="Tetratricopeptide repeat domain"/>
    <property type="match status" value="1"/>
</dbReference>
<reference evidence="4 5" key="1">
    <citation type="submission" date="2019-05" db="EMBL/GenBank/DDBJ databases">
        <title>Draft Genome Sequences of Six Type Strains of the Genus Massilia.</title>
        <authorList>
            <person name="Miess H."/>
            <person name="Frediansyhah A."/>
            <person name="Gross H."/>
        </authorList>
    </citation>
    <scope>NUCLEOTIDE SEQUENCE [LARGE SCALE GENOMIC DNA]</scope>
    <source>
        <strain evidence="4 5">DSMZ 26121</strain>
    </source>
</reference>
<organism evidence="4 5">
    <name type="scientific">Pseudoduganella umbonata</name>
    <dbReference type="NCBI Taxonomy" id="864828"/>
    <lineage>
        <taxon>Bacteria</taxon>
        <taxon>Pseudomonadati</taxon>
        <taxon>Pseudomonadota</taxon>
        <taxon>Betaproteobacteria</taxon>
        <taxon>Burkholderiales</taxon>
        <taxon>Oxalobacteraceae</taxon>
        <taxon>Telluria group</taxon>
        <taxon>Pseudoduganella</taxon>
    </lineage>
</organism>
<dbReference type="EMBL" id="CP040017">
    <property type="protein sequence ID" value="QCP14099.1"/>
    <property type="molecule type" value="Genomic_DNA"/>
</dbReference>
<feature type="repeat" description="TPR" evidence="2">
    <location>
        <begin position="304"/>
        <end position="337"/>
    </location>
</feature>
<keyword evidence="2" id="KW-0802">TPR repeat</keyword>
<dbReference type="SUPFAM" id="SSF56601">
    <property type="entry name" value="beta-lactamase/transpeptidase-like"/>
    <property type="match status" value="1"/>
</dbReference>
<dbReference type="PANTHER" id="PTHR22935:SF95">
    <property type="entry name" value="BETA-LACTAMASE-LIKE 1-RELATED"/>
    <property type="match status" value="1"/>
</dbReference>
<evidence type="ECO:0000313" key="4">
    <source>
        <dbReference type="EMBL" id="QCP14099.1"/>
    </source>
</evidence>
<protein>
    <recommendedName>
        <fullName evidence="3">Beta-lactamase-related domain-containing protein</fullName>
    </recommendedName>
</protein>
<dbReference type="InterPro" id="IPR051478">
    <property type="entry name" value="Beta-lactamase-like_AB/R"/>
</dbReference>
<keyword evidence="5" id="KW-1185">Reference proteome</keyword>
<name>A0ABX5UQN0_9BURK</name>
<evidence type="ECO:0000256" key="2">
    <source>
        <dbReference type="PROSITE-ProRule" id="PRU00339"/>
    </source>
</evidence>